<accession>A0A0E9QEG1</accession>
<protein>
    <submittedName>
        <fullName evidence="1">Uncharacterized protein</fullName>
    </submittedName>
</protein>
<reference evidence="1" key="2">
    <citation type="journal article" date="2015" name="Fish Shellfish Immunol.">
        <title>Early steps in the European eel (Anguilla anguilla)-Vibrio vulnificus interaction in the gills: Role of the RtxA13 toxin.</title>
        <authorList>
            <person name="Callol A."/>
            <person name="Pajuelo D."/>
            <person name="Ebbesson L."/>
            <person name="Teles M."/>
            <person name="MacKenzie S."/>
            <person name="Amaro C."/>
        </authorList>
    </citation>
    <scope>NUCLEOTIDE SEQUENCE</scope>
</reference>
<dbReference type="EMBL" id="GBXM01093388">
    <property type="protein sequence ID" value="JAH15189.1"/>
    <property type="molecule type" value="Transcribed_RNA"/>
</dbReference>
<name>A0A0E9QEG1_ANGAN</name>
<proteinExistence type="predicted"/>
<sequence>MLVIDFMFRVCLGLGVQLSCWPKWSFTHCIP</sequence>
<reference evidence="1" key="1">
    <citation type="submission" date="2014-11" db="EMBL/GenBank/DDBJ databases">
        <authorList>
            <person name="Amaro Gonzalez C."/>
        </authorList>
    </citation>
    <scope>NUCLEOTIDE SEQUENCE</scope>
</reference>
<dbReference type="AlphaFoldDB" id="A0A0E9QEG1"/>
<evidence type="ECO:0000313" key="1">
    <source>
        <dbReference type="EMBL" id="JAH15189.1"/>
    </source>
</evidence>
<organism evidence="1">
    <name type="scientific">Anguilla anguilla</name>
    <name type="common">European freshwater eel</name>
    <name type="synonym">Muraena anguilla</name>
    <dbReference type="NCBI Taxonomy" id="7936"/>
    <lineage>
        <taxon>Eukaryota</taxon>
        <taxon>Metazoa</taxon>
        <taxon>Chordata</taxon>
        <taxon>Craniata</taxon>
        <taxon>Vertebrata</taxon>
        <taxon>Euteleostomi</taxon>
        <taxon>Actinopterygii</taxon>
        <taxon>Neopterygii</taxon>
        <taxon>Teleostei</taxon>
        <taxon>Anguilliformes</taxon>
        <taxon>Anguillidae</taxon>
        <taxon>Anguilla</taxon>
    </lineage>
</organism>